<keyword evidence="4" id="KW-0238">DNA-binding</keyword>
<evidence type="ECO:0000256" key="1">
    <source>
        <dbReference type="ARBA" id="ARBA00004453"/>
    </source>
</evidence>
<evidence type="ECO:0000256" key="3">
    <source>
        <dbReference type="ARBA" id="ARBA00022490"/>
    </source>
</evidence>
<dbReference type="GO" id="GO:0003677">
    <property type="term" value="F:DNA binding"/>
    <property type="evidence" value="ECO:0007669"/>
    <property type="project" value="UniProtKB-KW"/>
</dbReference>
<comment type="subcellular location">
    <subcellularLocation>
        <location evidence="1">Cytoplasm</location>
        <location evidence="1">Nucleoid</location>
    </subcellularLocation>
</comment>
<dbReference type="InterPro" id="IPR037150">
    <property type="entry name" value="H-NS_C_dom_sf"/>
</dbReference>
<feature type="domain" description="DNA-binding protein H-NS-like C-terminal" evidence="6">
    <location>
        <begin position="150"/>
        <end position="194"/>
    </location>
</feature>
<evidence type="ECO:0000313" key="7">
    <source>
        <dbReference type="EMBL" id="RIY41030.1"/>
    </source>
</evidence>
<keyword evidence="5" id="KW-0175">Coiled coil</keyword>
<dbReference type="OrthoDB" id="5297879at2"/>
<dbReference type="Proteomes" id="UP000266206">
    <property type="component" value="Unassembled WGS sequence"/>
</dbReference>
<keyword evidence="3" id="KW-0963">Cytoplasm</keyword>
<name>A0A3A1YW11_9BURK</name>
<evidence type="ECO:0000256" key="4">
    <source>
        <dbReference type="ARBA" id="ARBA00023125"/>
    </source>
</evidence>
<accession>A0A3A1YW11</accession>
<dbReference type="InterPro" id="IPR027444">
    <property type="entry name" value="H-NS_C_dom"/>
</dbReference>
<evidence type="ECO:0000256" key="5">
    <source>
        <dbReference type="SAM" id="Coils"/>
    </source>
</evidence>
<dbReference type="SMART" id="SM00528">
    <property type="entry name" value="HNS"/>
    <property type="match status" value="2"/>
</dbReference>
<evidence type="ECO:0000313" key="8">
    <source>
        <dbReference type="Proteomes" id="UP000266206"/>
    </source>
</evidence>
<dbReference type="Pfam" id="PF00816">
    <property type="entry name" value="Histone_HNS"/>
    <property type="match status" value="2"/>
</dbReference>
<dbReference type="PANTHER" id="PTHR38097">
    <property type="match status" value="1"/>
</dbReference>
<dbReference type="RefSeq" id="WP_119516031.1">
    <property type="nucleotide sequence ID" value="NZ_NQYH01000005.1"/>
</dbReference>
<organism evidence="7 8">
    <name type="scientific">Neopusillimonas maritima</name>
    <dbReference type="NCBI Taxonomy" id="2026239"/>
    <lineage>
        <taxon>Bacteria</taxon>
        <taxon>Pseudomonadati</taxon>
        <taxon>Pseudomonadota</taxon>
        <taxon>Betaproteobacteria</taxon>
        <taxon>Burkholderiales</taxon>
        <taxon>Alcaligenaceae</taxon>
        <taxon>Neopusillimonas</taxon>
    </lineage>
</organism>
<gene>
    <name evidence="7" type="ORF">CJP73_07740</name>
</gene>
<proteinExistence type="inferred from homology"/>
<dbReference type="AlphaFoldDB" id="A0A3A1YW11"/>
<feature type="domain" description="DNA-binding protein H-NS-like C-terminal" evidence="6">
    <location>
        <begin position="95"/>
        <end position="139"/>
    </location>
</feature>
<evidence type="ECO:0000256" key="2">
    <source>
        <dbReference type="ARBA" id="ARBA00010610"/>
    </source>
</evidence>
<dbReference type="Gene3D" id="4.10.430.10">
    <property type="entry name" value="Histone-like protein H-NS, C-terminal domain"/>
    <property type="match status" value="2"/>
</dbReference>
<dbReference type="GO" id="GO:0009295">
    <property type="term" value="C:nucleoid"/>
    <property type="evidence" value="ECO:0007669"/>
    <property type="project" value="UniProtKB-SubCell"/>
</dbReference>
<dbReference type="SUPFAM" id="SSF81273">
    <property type="entry name" value="H-NS histone-like proteins"/>
    <property type="match status" value="2"/>
</dbReference>
<comment type="caution">
    <text evidence="7">The sequence shown here is derived from an EMBL/GenBank/DDBJ whole genome shotgun (WGS) entry which is preliminary data.</text>
</comment>
<dbReference type="PANTHER" id="PTHR38097:SF2">
    <property type="entry name" value="DNA-BINDING PROTEIN STPA"/>
    <property type="match status" value="1"/>
</dbReference>
<protein>
    <recommendedName>
        <fullName evidence="6">DNA-binding protein H-NS-like C-terminal domain-containing protein</fullName>
    </recommendedName>
</protein>
<evidence type="ECO:0000259" key="6">
    <source>
        <dbReference type="SMART" id="SM00528"/>
    </source>
</evidence>
<dbReference type="EMBL" id="NQYH01000005">
    <property type="protein sequence ID" value="RIY41030.1"/>
    <property type="molecule type" value="Genomic_DNA"/>
</dbReference>
<feature type="coiled-coil region" evidence="5">
    <location>
        <begin position="26"/>
        <end position="53"/>
    </location>
</feature>
<sequence length="204" mass="24048">MLAGFSLKMRRPFMRAMRTYDAMRDEKDLNQSIARLNQRQRLLKKKRKRIQNRLVAALIVQFDLSMQQIRDLVKEASLHKVNKKQITRAFFDFDSAMKLPAMAKYRHPQTGEQWAGRGRTPLWIREAEQKGIDREVFRTPESLQLEQSRRAKVQNRIIRYRNPQTGQTWTGLGRPPSWLVQAEKNGINRETFLIDPPQKDTSAE</sequence>
<comment type="similarity">
    <text evidence="2">Belongs to the histone-like protein H-NS family.</text>
</comment>
<reference evidence="7 8" key="1">
    <citation type="submission" date="2017-08" db="EMBL/GenBank/DDBJ databases">
        <title>Pusillimonas indicus sp. nov., a member of the family Alcaligenaceae isolated from surface seawater.</title>
        <authorList>
            <person name="Li J."/>
        </authorList>
    </citation>
    <scope>NUCLEOTIDE SEQUENCE [LARGE SCALE GENOMIC DNA]</scope>
    <source>
        <strain evidence="7 8">L52-1-41</strain>
    </source>
</reference>